<dbReference type="PANTHER" id="PTHR28124:SF1">
    <property type="entry name" value="DNA REPLICATION REGULATOR SLD2"/>
    <property type="match status" value="1"/>
</dbReference>
<dbReference type="OrthoDB" id="8775810at2759"/>
<dbReference type="GO" id="GO:0006270">
    <property type="term" value="P:DNA replication initiation"/>
    <property type="evidence" value="ECO:0007669"/>
    <property type="project" value="UniProtKB-UniRule"/>
</dbReference>
<evidence type="ECO:0000256" key="4">
    <source>
        <dbReference type="ARBA" id="ARBA00022705"/>
    </source>
</evidence>
<organism evidence="10 11">
    <name type="scientific">Sporothrix schenckii 1099-18</name>
    <dbReference type="NCBI Taxonomy" id="1397361"/>
    <lineage>
        <taxon>Eukaryota</taxon>
        <taxon>Fungi</taxon>
        <taxon>Dikarya</taxon>
        <taxon>Ascomycota</taxon>
        <taxon>Pezizomycotina</taxon>
        <taxon>Sordariomycetes</taxon>
        <taxon>Sordariomycetidae</taxon>
        <taxon>Ophiostomatales</taxon>
        <taxon>Ophiostomataceae</taxon>
        <taxon>Sporothrix</taxon>
    </lineage>
</organism>
<dbReference type="InterPro" id="IPR040203">
    <property type="entry name" value="Sld2"/>
</dbReference>
<sequence>MLDEAVRATYEAESQQLRLALKTWETTWAREHGGAKPAREDISRNPEIGEFVSEKWHGASVVFLAGVDLIAKKYRAYNHTRAVLSGKASATSNSKKDEARRKRKHTAPSSTAAPADETDAAQRIQTPSKRLRASVTRATPSRAAPAATPTQGGASYLDTHLTMTPSISRKLFSPVVPTSIGPTPQRDGRVLGLFDVLNEEEEKRQKRHAVEATPSKRTTTEMQATTGAPGAGQLVVPATTALLGATPRKQTLNIDHGKSDDEDEDGTVNTRRLGRTPMSSGRRNLLNHFTAGGGVPAALATSIGTGARDGSDVLGTTPLKPRNNDNQNYMTQQLLATPSKGSGDNSAQQSFATPAFLRRTSSALPPVDENGEFMSPPNKLRLPRKPLVRGLSSVLASLRKAEDEQLDEQLDVLRDLESSMDMNAPPPTSKPKATTAVPPPQAKMPTGPANGGNGVQVEAGQLQQLHEQQLQELEQYEQTLRPDGDHNIQPPRLLGGFDDEGLYDSAPEDQVGRDGQPLRVYKKKGQKRTTRRVNIRPTRTKRPAPGPLADDASDSEDDVNNNSNNDNGAEGKRDGKGEGDSLAPLSGSEFGSDAEDGPDKVKTTKKAADKRTGGKPDGPVKKAVRKVNELAHANFKRLKLRNNGSKGGSGFNSRFRRRR</sequence>
<comment type="similarity">
    <text evidence="2 8">Belongs to the SLD2 family.</text>
</comment>
<comment type="subcellular location">
    <subcellularLocation>
        <location evidence="1 8">Nucleus</location>
    </subcellularLocation>
</comment>
<dbReference type="GO" id="GO:0031261">
    <property type="term" value="C:DNA replication preinitiation complex"/>
    <property type="evidence" value="ECO:0007669"/>
    <property type="project" value="TreeGrafter"/>
</dbReference>
<evidence type="ECO:0000256" key="6">
    <source>
        <dbReference type="ARBA" id="ARBA00023306"/>
    </source>
</evidence>
<feature type="compositionally biased region" description="Basic residues" evidence="9">
    <location>
        <begin position="520"/>
        <end position="542"/>
    </location>
</feature>
<dbReference type="Pfam" id="PF11719">
    <property type="entry name" value="Drc1-Sld2"/>
    <property type="match status" value="2"/>
</dbReference>
<evidence type="ECO:0000256" key="3">
    <source>
        <dbReference type="ARBA" id="ARBA00018363"/>
    </source>
</evidence>
<evidence type="ECO:0000256" key="2">
    <source>
        <dbReference type="ARBA" id="ARBA00007276"/>
    </source>
</evidence>
<gene>
    <name evidence="10" type="ORF">SPSK_00469</name>
</gene>
<feature type="region of interest" description="Disordered" evidence="9">
    <location>
        <begin position="202"/>
        <end position="221"/>
    </location>
</feature>
<dbReference type="GO" id="GO:0000727">
    <property type="term" value="P:double-strand break repair via break-induced replication"/>
    <property type="evidence" value="ECO:0007669"/>
    <property type="project" value="TreeGrafter"/>
</dbReference>
<keyword evidence="6 8" id="KW-0131">Cell cycle</keyword>
<comment type="function">
    <text evidence="7 8">Has a role in the initiation of DNA replication. Required at S-phase checkpoint.</text>
</comment>
<reference evidence="10 11" key="1">
    <citation type="journal article" date="2014" name="BMC Genomics">
        <title>Comparative genomics of the major fungal agents of human and animal Sporotrichosis: Sporothrix schenckii and Sporothrix brasiliensis.</title>
        <authorList>
            <person name="Teixeira M.M."/>
            <person name="de Almeida L.G."/>
            <person name="Kubitschek-Barreira P."/>
            <person name="Alves F.L."/>
            <person name="Kioshima E.S."/>
            <person name="Abadio A.K."/>
            <person name="Fernandes L."/>
            <person name="Derengowski L.S."/>
            <person name="Ferreira K.S."/>
            <person name="Souza R.C."/>
            <person name="Ruiz J.C."/>
            <person name="de Andrade N.C."/>
            <person name="Paes H.C."/>
            <person name="Nicola A.M."/>
            <person name="Albuquerque P."/>
            <person name="Gerber A.L."/>
            <person name="Martins V.P."/>
            <person name="Peconick L.D."/>
            <person name="Neto A.V."/>
            <person name="Chaucanez C.B."/>
            <person name="Silva P.A."/>
            <person name="Cunha O.L."/>
            <person name="de Oliveira F.F."/>
            <person name="dos Santos T.C."/>
            <person name="Barros A.L."/>
            <person name="Soares M.A."/>
            <person name="de Oliveira L.M."/>
            <person name="Marini M.M."/>
            <person name="Villalobos-Duno H."/>
            <person name="Cunha M.M."/>
            <person name="de Hoog S."/>
            <person name="da Silveira J.F."/>
            <person name="Henrissat B."/>
            <person name="Nino-Vega G.A."/>
            <person name="Cisalpino P.S."/>
            <person name="Mora-Montes H.M."/>
            <person name="Almeida S.R."/>
            <person name="Stajich J.E."/>
            <person name="Lopes-Bezerra L.M."/>
            <person name="Vasconcelos A.T."/>
            <person name="Felipe M.S."/>
        </authorList>
    </citation>
    <scope>NUCLEOTIDE SEQUENCE [LARGE SCALE GENOMIC DNA]</scope>
    <source>
        <strain evidence="10 11">1099-18</strain>
    </source>
</reference>
<feature type="region of interest" description="Disordered" evidence="9">
    <location>
        <begin position="307"/>
        <end position="326"/>
    </location>
</feature>
<feature type="region of interest" description="Disordered" evidence="9">
    <location>
        <begin position="247"/>
        <end position="282"/>
    </location>
</feature>
<reference evidence="10 11" key="2">
    <citation type="journal article" date="2015" name="Eukaryot. Cell">
        <title>Asexual propagation of a virulent clone complex in a human and feline outbreak of sporotrichosis.</title>
        <authorList>
            <person name="Teixeira Mde M."/>
            <person name="Rodrigues A.M."/>
            <person name="Tsui C.K."/>
            <person name="de Almeida L.G."/>
            <person name="Van Diepeningen A.D."/>
            <person name="van den Ende B.G."/>
            <person name="Fernandes G.F."/>
            <person name="Kano R."/>
            <person name="Hamelin R.C."/>
            <person name="Lopes-Bezerra L.M."/>
            <person name="Vasconcelos A.T."/>
            <person name="de Hoog S."/>
            <person name="de Camargo Z.P."/>
            <person name="Felipe M.S."/>
        </authorList>
    </citation>
    <scope>NUCLEOTIDE SEQUENCE [LARGE SCALE GENOMIC DNA]</scope>
    <source>
        <strain evidence="10 11">1099-18</strain>
    </source>
</reference>
<feature type="region of interest" description="Disordered" evidence="9">
    <location>
        <begin position="86"/>
        <end position="158"/>
    </location>
</feature>
<dbReference type="AlphaFoldDB" id="A0A0F2LR51"/>
<dbReference type="GO" id="GO:1902977">
    <property type="term" value="P:mitotic DNA replication preinitiation complex assembly"/>
    <property type="evidence" value="ECO:0007669"/>
    <property type="project" value="TreeGrafter"/>
</dbReference>
<keyword evidence="5 8" id="KW-0539">Nucleus</keyword>
<dbReference type="PANTHER" id="PTHR28124">
    <property type="entry name" value="DNA REPLICATION REGULATOR SLD2"/>
    <property type="match status" value="1"/>
</dbReference>
<evidence type="ECO:0000256" key="5">
    <source>
        <dbReference type="ARBA" id="ARBA00023242"/>
    </source>
</evidence>
<name>A0A0F2LR51_SPOSC</name>
<evidence type="ECO:0000256" key="7">
    <source>
        <dbReference type="ARBA" id="ARBA00025253"/>
    </source>
</evidence>
<feature type="compositionally biased region" description="Low complexity" evidence="9">
    <location>
        <begin position="461"/>
        <end position="478"/>
    </location>
</feature>
<dbReference type="GeneID" id="27662715"/>
<proteinExistence type="inferred from homology"/>
<dbReference type="Gene3D" id="1.10.10.1460">
    <property type="match status" value="1"/>
</dbReference>
<evidence type="ECO:0000256" key="8">
    <source>
        <dbReference type="RuleBase" id="RU367067"/>
    </source>
</evidence>
<feature type="compositionally biased region" description="Basic and acidic residues" evidence="9">
    <location>
        <begin position="569"/>
        <end position="579"/>
    </location>
</feature>
<dbReference type="InterPro" id="IPR021110">
    <property type="entry name" value="DNA_rep_checkpnt_protein"/>
</dbReference>
<feature type="compositionally biased region" description="Low complexity" evidence="9">
    <location>
        <begin position="136"/>
        <end position="154"/>
    </location>
</feature>
<evidence type="ECO:0000256" key="9">
    <source>
        <dbReference type="SAM" id="MobiDB-lite"/>
    </source>
</evidence>
<dbReference type="VEuPathDB" id="FungiDB:SPSK_00469"/>
<dbReference type="GO" id="GO:0003697">
    <property type="term" value="F:single-stranded DNA binding"/>
    <property type="evidence" value="ECO:0007669"/>
    <property type="project" value="TreeGrafter"/>
</dbReference>
<keyword evidence="4 8" id="KW-0235">DNA replication</keyword>
<feature type="region of interest" description="Disordered" evidence="9">
    <location>
        <begin position="419"/>
        <end position="659"/>
    </location>
</feature>
<comment type="caution">
    <text evidence="10">The sequence shown here is derived from an EMBL/GenBank/DDBJ whole genome shotgun (WGS) entry which is preliminary data.</text>
</comment>
<feature type="compositionally biased region" description="Basic and acidic residues" evidence="9">
    <location>
        <begin position="597"/>
        <end position="620"/>
    </location>
</feature>
<dbReference type="Proteomes" id="UP000033710">
    <property type="component" value="Unassembled WGS sequence"/>
</dbReference>
<evidence type="ECO:0000313" key="10">
    <source>
        <dbReference type="EMBL" id="KJR80013.1"/>
    </source>
</evidence>
<dbReference type="GO" id="GO:0003688">
    <property type="term" value="F:DNA replication origin binding"/>
    <property type="evidence" value="ECO:0007669"/>
    <property type="project" value="TreeGrafter"/>
</dbReference>
<evidence type="ECO:0000313" key="11">
    <source>
        <dbReference type="Proteomes" id="UP000033710"/>
    </source>
</evidence>
<accession>A0A0F2LR51</accession>
<evidence type="ECO:0000256" key="1">
    <source>
        <dbReference type="ARBA" id="ARBA00004123"/>
    </source>
</evidence>
<protein>
    <recommendedName>
        <fullName evidence="3 8">DNA replication regulator SLD2</fullName>
    </recommendedName>
</protein>
<dbReference type="KEGG" id="ssck:SPSK_00469"/>
<dbReference type="RefSeq" id="XP_016582689.1">
    <property type="nucleotide sequence ID" value="XM_016727438.1"/>
</dbReference>
<dbReference type="EMBL" id="AXCR01000012">
    <property type="protein sequence ID" value="KJR80013.1"/>
    <property type="molecule type" value="Genomic_DNA"/>
</dbReference>